<evidence type="ECO:0000313" key="1">
    <source>
        <dbReference type="EMBL" id="APA09542.1"/>
    </source>
</evidence>
<evidence type="ECO:0000313" key="2">
    <source>
        <dbReference type="Proteomes" id="UP000177798"/>
    </source>
</evidence>
<gene>
    <name evidence="1" type="ORF">sscle_05g043120</name>
</gene>
<proteinExistence type="predicted"/>
<dbReference type="OMA" id="VEDWIWI"/>
<dbReference type="AlphaFoldDB" id="A0A1D9Q402"/>
<protein>
    <submittedName>
        <fullName evidence="1">Uncharacterized protein</fullName>
    </submittedName>
</protein>
<organism evidence="1 2">
    <name type="scientific">Sclerotinia sclerotiorum (strain ATCC 18683 / 1980 / Ss-1)</name>
    <name type="common">White mold</name>
    <name type="synonym">Whetzelinia sclerotiorum</name>
    <dbReference type="NCBI Taxonomy" id="665079"/>
    <lineage>
        <taxon>Eukaryota</taxon>
        <taxon>Fungi</taxon>
        <taxon>Dikarya</taxon>
        <taxon>Ascomycota</taxon>
        <taxon>Pezizomycotina</taxon>
        <taxon>Leotiomycetes</taxon>
        <taxon>Helotiales</taxon>
        <taxon>Sclerotiniaceae</taxon>
        <taxon>Sclerotinia</taxon>
    </lineage>
</organism>
<reference evidence="2" key="1">
    <citation type="journal article" date="2017" name="Genome Biol. Evol.">
        <title>The complete genome sequence of the phytopathogenic fungus Sclerotinia sclerotiorum reveals insights into the genome architecture of broad host range pathogens.</title>
        <authorList>
            <person name="Derbyshire M."/>
            <person name="Denton-Giles M."/>
            <person name="Hegedus D."/>
            <person name="Seifbarghy S."/>
            <person name="Rollins J."/>
            <person name="van Kan J."/>
            <person name="Seidl M.F."/>
            <person name="Faino L."/>
            <person name="Mbengue M."/>
            <person name="Navaud O."/>
            <person name="Raffaele S."/>
            <person name="Hammond-Kosack K."/>
            <person name="Heard S."/>
            <person name="Oliver R."/>
        </authorList>
    </citation>
    <scope>NUCLEOTIDE SEQUENCE [LARGE SCALE GENOMIC DNA]</scope>
    <source>
        <strain evidence="2">ATCC 18683 / 1980 / Ss-1</strain>
    </source>
</reference>
<dbReference type="EMBL" id="CP017818">
    <property type="protein sequence ID" value="APA09542.1"/>
    <property type="molecule type" value="Genomic_DNA"/>
</dbReference>
<dbReference type="KEGG" id="ssl:SS1G_06320"/>
<dbReference type="RefSeq" id="XP_001593398.1">
    <property type="nucleotide sequence ID" value="XM_001593348.1"/>
</dbReference>
<dbReference type="OrthoDB" id="3532476at2759"/>
<dbReference type="VEuPathDB" id="FungiDB:sscle_05g043120"/>
<accession>A0A1D9Q402</accession>
<sequence length="191" mass="21719">MESNHGKMRPYKSIYDEILAKATSSQYGYTDEQVKSVLGNMYQKYASCFSNVKSYYKVWLVEDWIWISLCTQHLQTTFYLDANPFAVPKEHGTHLLSDDTREEADCKLTLVRYAAFMGCAASDSASAFCNRSYRGETNLVAAQQRANDTVVDTGSEMEAEPTLTLNNSFQRKRSMPINEGPRKKVKTEKSM</sequence>
<name>A0A1D9Q402_SCLS1</name>
<dbReference type="Proteomes" id="UP000177798">
    <property type="component" value="Chromosome 5"/>
</dbReference>